<proteinExistence type="predicted"/>
<evidence type="ECO:0000259" key="3">
    <source>
        <dbReference type="Pfam" id="PF13505"/>
    </source>
</evidence>
<protein>
    <submittedName>
        <fullName evidence="4">Porin family protein</fullName>
    </submittedName>
</protein>
<dbReference type="Pfam" id="PF13505">
    <property type="entry name" value="OMP_b-brl"/>
    <property type="match status" value="1"/>
</dbReference>
<feature type="domain" description="Outer membrane protein beta-barrel" evidence="3">
    <location>
        <begin position="14"/>
        <end position="197"/>
    </location>
</feature>
<accession>A0A838L9W5</accession>
<evidence type="ECO:0000313" key="4">
    <source>
        <dbReference type="EMBL" id="MBA2935359.1"/>
    </source>
</evidence>
<keyword evidence="1 2" id="KW-0732">Signal</keyword>
<evidence type="ECO:0000313" key="5">
    <source>
        <dbReference type="Proteomes" id="UP000570166"/>
    </source>
</evidence>
<dbReference type="RefSeq" id="WP_160365348.1">
    <property type="nucleotide sequence ID" value="NZ_JACEIB010000025.1"/>
</dbReference>
<sequence length="197" mass="20680">MRRFAFAALLAAPLALAAVAAPAAAQDGAAPFTGVHVDGLAGWDDIRNHGHSNDFMYGIGGGYDVAMGNGIRVGIDGEVSGSNNKSCYGAKTAEDPRFCAKAARDLYVGGRVGKVVAGGRGLLYASAGYTNARVKLTENDGDGQFTLAHDNLDGVRLGVGGEYGLTRNTFLKAEYRYSNYEQGFTRNQLVGGFGVRF</sequence>
<organism evidence="4 5">
    <name type="scientific">Sphingomonas chungangi</name>
    <dbReference type="NCBI Taxonomy" id="2683589"/>
    <lineage>
        <taxon>Bacteria</taxon>
        <taxon>Pseudomonadati</taxon>
        <taxon>Pseudomonadota</taxon>
        <taxon>Alphaproteobacteria</taxon>
        <taxon>Sphingomonadales</taxon>
        <taxon>Sphingomonadaceae</taxon>
        <taxon>Sphingomonas</taxon>
    </lineage>
</organism>
<dbReference type="InterPro" id="IPR027385">
    <property type="entry name" value="Beta-barrel_OMP"/>
</dbReference>
<dbReference type="Proteomes" id="UP000570166">
    <property type="component" value="Unassembled WGS sequence"/>
</dbReference>
<name>A0A838L9W5_9SPHN</name>
<evidence type="ECO:0000256" key="2">
    <source>
        <dbReference type="SAM" id="SignalP"/>
    </source>
</evidence>
<gene>
    <name evidence="4" type="ORF">HZF05_14830</name>
</gene>
<dbReference type="InterPro" id="IPR036709">
    <property type="entry name" value="Autotransporte_beta_dom_sf"/>
</dbReference>
<dbReference type="SUPFAM" id="SSF103515">
    <property type="entry name" value="Autotransporter"/>
    <property type="match status" value="1"/>
</dbReference>
<keyword evidence="5" id="KW-1185">Reference proteome</keyword>
<dbReference type="AlphaFoldDB" id="A0A838L9W5"/>
<feature type="chain" id="PRO_5032661492" evidence="2">
    <location>
        <begin position="26"/>
        <end position="197"/>
    </location>
</feature>
<evidence type="ECO:0000256" key="1">
    <source>
        <dbReference type="ARBA" id="ARBA00022729"/>
    </source>
</evidence>
<reference evidence="4 5" key="1">
    <citation type="submission" date="2020-07" db="EMBL/GenBank/DDBJ databases">
        <authorList>
            <person name="Sun Q."/>
        </authorList>
    </citation>
    <scope>NUCLEOTIDE SEQUENCE [LARGE SCALE GENOMIC DNA]</scope>
    <source>
        <strain evidence="4 5">CGMCC 1.13654</strain>
    </source>
</reference>
<dbReference type="Gene3D" id="2.40.160.20">
    <property type="match status" value="1"/>
</dbReference>
<dbReference type="EMBL" id="JACEIB010000025">
    <property type="protein sequence ID" value="MBA2935359.1"/>
    <property type="molecule type" value="Genomic_DNA"/>
</dbReference>
<feature type="signal peptide" evidence="2">
    <location>
        <begin position="1"/>
        <end position="25"/>
    </location>
</feature>
<comment type="caution">
    <text evidence="4">The sequence shown here is derived from an EMBL/GenBank/DDBJ whole genome shotgun (WGS) entry which is preliminary data.</text>
</comment>